<dbReference type="PROSITE" id="PS50011">
    <property type="entry name" value="PROTEIN_KINASE_DOM"/>
    <property type="match status" value="1"/>
</dbReference>
<protein>
    <submittedName>
        <fullName evidence="7">Serine/threonine protein kinase</fullName>
    </submittedName>
</protein>
<evidence type="ECO:0000256" key="4">
    <source>
        <dbReference type="ARBA" id="ARBA00022777"/>
    </source>
</evidence>
<proteinExistence type="predicted"/>
<gene>
    <name evidence="7" type="ORF">SPRG_03373</name>
</gene>
<evidence type="ECO:0000256" key="3">
    <source>
        <dbReference type="ARBA" id="ARBA00022741"/>
    </source>
</evidence>
<keyword evidence="2" id="KW-0808">Transferase</keyword>
<dbReference type="OMA" id="DNIAPYD"/>
<dbReference type="EMBL" id="KK583196">
    <property type="protein sequence ID" value="KDO32156.1"/>
    <property type="molecule type" value="Genomic_DNA"/>
</dbReference>
<feature type="domain" description="Protein kinase" evidence="6">
    <location>
        <begin position="6"/>
        <end position="278"/>
    </location>
</feature>
<dbReference type="GO" id="GO:0005634">
    <property type="term" value="C:nucleus"/>
    <property type="evidence" value="ECO:0007669"/>
    <property type="project" value="TreeGrafter"/>
</dbReference>
<dbReference type="AlphaFoldDB" id="A0A067D088"/>
<dbReference type="RefSeq" id="XP_012197340.1">
    <property type="nucleotide sequence ID" value="XM_012341950.1"/>
</dbReference>
<evidence type="ECO:0000256" key="2">
    <source>
        <dbReference type="ARBA" id="ARBA00022679"/>
    </source>
</evidence>
<keyword evidence="5" id="KW-0067">ATP-binding</keyword>
<evidence type="ECO:0000313" key="8">
    <source>
        <dbReference type="Proteomes" id="UP000030745"/>
    </source>
</evidence>
<accession>A0A067D088</accession>
<evidence type="ECO:0000256" key="5">
    <source>
        <dbReference type="ARBA" id="ARBA00022840"/>
    </source>
</evidence>
<dbReference type="SUPFAM" id="SSF56112">
    <property type="entry name" value="Protein kinase-like (PK-like)"/>
    <property type="match status" value="1"/>
</dbReference>
<dbReference type="GO" id="GO:0004674">
    <property type="term" value="F:protein serine/threonine kinase activity"/>
    <property type="evidence" value="ECO:0007669"/>
    <property type="project" value="UniProtKB-KW"/>
</dbReference>
<dbReference type="KEGG" id="spar:SPRG_03373"/>
<evidence type="ECO:0000256" key="1">
    <source>
        <dbReference type="ARBA" id="ARBA00022527"/>
    </source>
</evidence>
<dbReference type="STRING" id="695850.A0A067D088"/>
<dbReference type="Proteomes" id="UP000030745">
    <property type="component" value="Unassembled WGS sequence"/>
</dbReference>
<dbReference type="OrthoDB" id="248923at2759"/>
<name>A0A067D088_SAPPC</name>
<keyword evidence="1 7" id="KW-0723">Serine/threonine-protein kinase</keyword>
<evidence type="ECO:0000313" key="7">
    <source>
        <dbReference type="EMBL" id="KDO32156.1"/>
    </source>
</evidence>
<dbReference type="Gene3D" id="1.10.510.10">
    <property type="entry name" value="Transferase(Phosphotransferase) domain 1"/>
    <property type="match status" value="1"/>
</dbReference>
<dbReference type="PANTHER" id="PTHR24345">
    <property type="entry name" value="SERINE/THREONINE-PROTEIN KINASE PLK"/>
    <property type="match status" value="1"/>
</dbReference>
<reference evidence="7 8" key="1">
    <citation type="journal article" date="2013" name="PLoS Genet.">
        <title>Distinctive expansion of potential virulence genes in the genome of the oomycete fish pathogen Saprolegnia parasitica.</title>
        <authorList>
            <person name="Jiang R.H."/>
            <person name="de Bruijn I."/>
            <person name="Haas B.J."/>
            <person name="Belmonte R."/>
            <person name="Lobach L."/>
            <person name="Christie J."/>
            <person name="van den Ackerveken G."/>
            <person name="Bottin A."/>
            <person name="Bulone V."/>
            <person name="Diaz-Moreno S.M."/>
            <person name="Dumas B."/>
            <person name="Fan L."/>
            <person name="Gaulin E."/>
            <person name="Govers F."/>
            <person name="Grenville-Briggs L.J."/>
            <person name="Horner N.R."/>
            <person name="Levin J.Z."/>
            <person name="Mammella M."/>
            <person name="Meijer H.J."/>
            <person name="Morris P."/>
            <person name="Nusbaum C."/>
            <person name="Oome S."/>
            <person name="Phillips A.J."/>
            <person name="van Rooyen D."/>
            <person name="Rzeszutek E."/>
            <person name="Saraiva M."/>
            <person name="Secombes C.J."/>
            <person name="Seidl M.F."/>
            <person name="Snel B."/>
            <person name="Stassen J.H."/>
            <person name="Sykes S."/>
            <person name="Tripathy S."/>
            <person name="van den Berg H."/>
            <person name="Vega-Arreguin J.C."/>
            <person name="Wawra S."/>
            <person name="Young S.K."/>
            <person name="Zeng Q."/>
            <person name="Dieguez-Uribeondo J."/>
            <person name="Russ C."/>
            <person name="Tyler B.M."/>
            <person name="van West P."/>
        </authorList>
    </citation>
    <scope>NUCLEOTIDE SEQUENCE [LARGE SCALE GENOMIC DNA]</scope>
    <source>
        <strain evidence="7 8">CBS 223.65</strain>
    </source>
</reference>
<keyword evidence="4 7" id="KW-0418">Kinase</keyword>
<dbReference type="Pfam" id="PF00069">
    <property type="entry name" value="Pkinase"/>
    <property type="match status" value="1"/>
</dbReference>
<dbReference type="GeneID" id="24125886"/>
<dbReference type="VEuPathDB" id="FungiDB:SPRG_03373"/>
<dbReference type="InterPro" id="IPR000719">
    <property type="entry name" value="Prot_kinase_dom"/>
</dbReference>
<dbReference type="PANTHER" id="PTHR24345:SF91">
    <property type="entry name" value="SERINE_THREONINE-PROTEIN KINASE PLK4"/>
    <property type="match status" value="1"/>
</dbReference>
<organism evidence="7 8">
    <name type="scientific">Saprolegnia parasitica (strain CBS 223.65)</name>
    <dbReference type="NCBI Taxonomy" id="695850"/>
    <lineage>
        <taxon>Eukaryota</taxon>
        <taxon>Sar</taxon>
        <taxon>Stramenopiles</taxon>
        <taxon>Oomycota</taxon>
        <taxon>Saprolegniomycetes</taxon>
        <taxon>Saprolegniales</taxon>
        <taxon>Saprolegniaceae</taxon>
        <taxon>Saprolegnia</taxon>
    </lineage>
</organism>
<sequence>MTMDDYVVDSVLAPALYGDILLCSDLRAKEQVVIKKMDQRAAASHRTLVRSRHVLENAHFEKHVNQVLRHEGGHRNVLILRDEFVEDGYDHFVFDYCSQGALFDVMESVPAKTFTRHEAETYFAQVLAGLKFIHAAGFAHRDLSLENILVDKDNVAKICDFGLAVDINARPNERVGKPYYIAPEVFDNIAPYDPVKADIWSLGVVLFLLLTGVPLFNVPSKLDESYAYMKRHGLRRLIYVWDLDDFVPEEARDLLEKMLCINPAKRCTLQDVLQHPYVLKLR</sequence>
<evidence type="ECO:0000259" key="6">
    <source>
        <dbReference type="PROSITE" id="PS50011"/>
    </source>
</evidence>
<dbReference type="GO" id="GO:0005524">
    <property type="term" value="F:ATP binding"/>
    <property type="evidence" value="ECO:0007669"/>
    <property type="project" value="UniProtKB-KW"/>
</dbReference>
<keyword evidence="3" id="KW-0547">Nucleotide-binding</keyword>
<keyword evidence="8" id="KW-1185">Reference proteome</keyword>
<dbReference type="InterPro" id="IPR011009">
    <property type="entry name" value="Kinase-like_dom_sf"/>
</dbReference>